<name>A0A180G276_PUCT1</name>
<dbReference type="AlphaFoldDB" id="A0A180G276"/>
<feature type="non-terminal residue" evidence="2">
    <location>
        <position position="779"/>
    </location>
</feature>
<feature type="compositionally biased region" description="Acidic residues" evidence="1">
    <location>
        <begin position="505"/>
        <end position="518"/>
    </location>
</feature>
<sequence>MVRSQSVIPAESDINHPSTPPDTGNGNHPPPSHRRESSRVRTPSHRPGFIPIQGDSRRSLVPESPAPANTERRRVPKNNKKIVTIHSEDEDEGEPHPTGQDTTPTNPFSGTKQVDVRTGAQVTVDTAQDSDAENKKCSDANKKKKESNKDKDGFDHARLYFYPPGGGPKQDPTDTAWACRWCPNEFKTSGGSYYNLKSHRDGAQLKGSSLQSACPGRANAIKAGAHLPPTAAEQSKVSNNNNGEGTLIAYVTKSRFDNQTLNKLLVLWLIRHSLPWLRVEDFLLRVSFDYTLPNADLNSRVWAASHAHQLYLEQQSQVLKAIRASDSKVSLVSGVWTTKGSHKAFLGMACCYITPEWKYVCQHLAIKYVSWHHNGEYLAVPFANVLTTDSGSNNFTMARGVASIFRWVDATDWEVQSNHHWCTCHVIALILGAGLKALNLSKTIVCPEKADKYFPKLSTIIEVLVEDSSGEDIELVEPAPAIAEQEVDPDDAKKKSNCKEPGWESGDDNTDEEADEDVEPTGIAFTLKKVCNSPIHTHMKAMLTELPLYRKNEQINYICRRIASSPQKQAEYRLWANKLNYKGPGIIAGYGIRWNIAYESRSRAYDARKVINQLLDNESDRHTGRAAEGHYFKAYELSKTEWKDVNDLNQVLKEFLDMTKRMEGDGPKLAMVLYEYVRMLDSLEKKKEAANLTVLEPMFEPMITITQKYVNLALKCEAVILATFLHPAWRMMLFNKRFNSQVQRITQLIQSIFEDRESHLKSLQPDPSPKDSPGKNNDH</sequence>
<dbReference type="VEuPathDB" id="FungiDB:PTTG_30178"/>
<reference evidence="3 4" key="3">
    <citation type="journal article" date="2017" name="G3 (Bethesda)">
        <title>Comparative analysis highlights variable genome content of wheat rusts and divergence of the mating loci.</title>
        <authorList>
            <person name="Cuomo C.A."/>
            <person name="Bakkeren G."/>
            <person name="Khalil H.B."/>
            <person name="Panwar V."/>
            <person name="Joly D."/>
            <person name="Linning R."/>
            <person name="Sakthikumar S."/>
            <person name="Song X."/>
            <person name="Adiconis X."/>
            <person name="Fan L."/>
            <person name="Goldberg J.M."/>
            <person name="Levin J.Z."/>
            <person name="Young S."/>
            <person name="Zeng Q."/>
            <person name="Anikster Y."/>
            <person name="Bruce M."/>
            <person name="Wang M."/>
            <person name="Yin C."/>
            <person name="McCallum B."/>
            <person name="Szabo L.J."/>
            <person name="Hulbert S."/>
            <person name="Chen X."/>
            <person name="Fellers J.P."/>
        </authorList>
    </citation>
    <scope>NUCLEOTIDE SEQUENCE</scope>
    <source>
        <strain evidence="4">Isolate 1-1 / race 1 (BBBD)</strain>
        <strain evidence="3">isolate 1-1 / race 1 (BBBD)</strain>
    </source>
</reference>
<dbReference type="OrthoDB" id="2506739at2759"/>
<gene>
    <name evidence="2" type="ORF">PTTG_30178</name>
</gene>
<keyword evidence="4" id="KW-1185">Reference proteome</keyword>
<dbReference type="EnsemblFungi" id="PTTG_30178-t43_1">
    <property type="protein sequence ID" value="PTTG_30178-t43_1-p1"/>
    <property type="gene ID" value="PTTG_30178"/>
</dbReference>
<proteinExistence type="predicted"/>
<feature type="compositionally biased region" description="Basic and acidic residues" evidence="1">
    <location>
        <begin position="132"/>
        <end position="158"/>
    </location>
</feature>
<dbReference type="PANTHER" id="PTHR47501:SF5">
    <property type="entry name" value="HAT C-TERMINAL DIMERISATION DOMAIN-CONTAINING PROTEIN"/>
    <property type="match status" value="1"/>
</dbReference>
<feature type="region of interest" description="Disordered" evidence="1">
    <location>
        <begin position="480"/>
        <end position="518"/>
    </location>
</feature>
<evidence type="ECO:0000313" key="2">
    <source>
        <dbReference type="EMBL" id="OAV85943.1"/>
    </source>
</evidence>
<evidence type="ECO:0008006" key="5">
    <source>
        <dbReference type="Google" id="ProtNLM"/>
    </source>
</evidence>
<dbReference type="SUPFAM" id="SSF53098">
    <property type="entry name" value="Ribonuclease H-like"/>
    <property type="match status" value="1"/>
</dbReference>
<accession>A0A180G276</accession>
<reference evidence="2" key="2">
    <citation type="submission" date="2016-05" db="EMBL/GenBank/DDBJ databases">
        <title>Comparative analysis highlights variable genome content of wheat rusts and divergence of the mating loci.</title>
        <authorList>
            <person name="Cuomo C.A."/>
            <person name="Bakkeren G."/>
            <person name="Szabo L."/>
            <person name="Khalil H."/>
            <person name="Joly D."/>
            <person name="Goldberg J."/>
            <person name="Young S."/>
            <person name="Zeng Q."/>
            <person name="Fellers J."/>
        </authorList>
    </citation>
    <scope>NUCLEOTIDE SEQUENCE [LARGE SCALE GENOMIC DNA]</scope>
    <source>
        <strain evidence="2">1-1 BBBD Race 1</strain>
    </source>
</reference>
<evidence type="ECO:0000313" key="3">
    <source>
        <dbReference type="EnsemblFungi" id="PTTG_30178-t43_1-p1"/>
    </source>
</evidence>
<protein>
    <recommendedName>
        <fullName evidence="5">hAT-like transposase RNase-H fold domain-containing protein</fullName>
    </recommendedName>
</protein>
<dbReference type="PANTHER" id="PTHR47501">
    <property type="entry name" value="TRANSPOSASE-RELATED"/>
    <property type="match status" value="1"/>
</dbReference>
<reference evidence="3" key="4">
    <citation type="submission" date="2025-05" db="UniProtKB">
        <authorList>
            <consortium name="EnsemblFungi"/>
        </authorList>
    </citation>
    <scope>IDENTIFICATION</scope>
    <source>
        <strain evidence="3">isolate 1-1 / race 1 (BBBD)</strain>
    </source>
</reference>
<feature type="compositionally biased region" description="Polar residues" evidence="1">
    <location>
        <begin position="15"/>
        <end position="26"/>
    </location>
</feature>
<dbReference type="EMBL" id="ADAS02002133">
    <property type="protein sequence ID" value="OAV85943.1"/>
    <property type="molecule type" value="Genomic_DNA"/>
</dbReference>
<feature type="compositionally biased region" description="Basic and acidic residues" evidence="1">
    <location>
        <begin position="490"/>
        <end position="502"/>
    </location>
</feature>
<dbReference type="STRING" id="630390.A0A180G276"/>
<feature type="compositionally biased region" description="Polar residues" evidence="1">
    <location>
        <begin position="120"/>
        <end position="129"/>
    </location>
</feature>
<feature type="compositionally biased region" description="Polar residues" evidence="1">
    <location>
        <begin position="99"/>
        <end position="112"/>
    </location>
</feature>
<dbReference type="Proteomes" id="UP000005240">
    <property type="component" value="Unassembled WGS sequence"/>
</dbReference>
<feature type="compositionally biased region" description="Basic and acidic residues" evidence="1">
    <location>
        <begin position="768"/>
        <end position="779"/>
    </location>
</feature>
<evidence type="ECO:0000256" key="1">
    <source>
        <dbReference type="SAM" id="MobiDB-lite"/>
    </source>
</evidence>
<feature type="region of interest" description="Disordered" evidence="1">
    <location>
        <begin position="758"/>
        <end position="779"/>
    </location>
</feature>
<dbReference type="InterPro" id="IPR012337">
    <property type="entry name" value="RNaseH-like_sf"/>
</dbReference>
<evidence type="ECO:0000313" key="4">
    <source>
        <dbReference type="Proteomes" id="UP000005240"/>
    </source>
</evidence>
<feature type="region of interest" description="Disordered" evidence="1">
    <location>
        <begin position="1"/>
        <end position="169"/>
    </location>
</feature>
<organism evidence="2">
    <name type="scientific">Puccinia triticina (isolate 1-1 / race 1 (BBBD))</name>
    <name type="common">Brown leaf rust fungus</name>
    <dbReference type="NCBI Taxonomy" id="630390"/>
    <lineage>
        <taxon>Eukaryota</taxon>
        <taxon>Fungi</taxon>
        <taxon>Dikarya</taxon>
        <taxon>Basidiomycota</taxon>
        <taxon>Pucciniomycotina</taxon>
        <taxon>Pucciniomycetes</taxon>
        <taxon>Pucciniales</taxon>
        <taxon>Pucciniaceae</taxon>
        <taxon>Puccinia</taxon>
    </lineage>
</organism>
<reference evidence="2" key="1">
    <citation type="submission" date="2009-11" db="EMBL/GenBank/DDBJ databases">
        <authorList>
            <consortium name="The Broad Institute Genome Sequencing Platform"/>
            <person name="Ward D."/>
            <person name="Feldgarden M."/>
            <person name="Earl A."/>
            <person name="Young S.K."/>
            <person name="Zeng Q."/>
            <person name="Koehrsen M."/>
            <person name="Alvarado L."/>
            <person name="Berlin A."/>
            <person name="Bochicchio J."/>
            <person name="Borenstein D."/>
            <person name="Chapman S.B."/>
            <person name="Chen Z."/>
            <person name="Engels R."/>
            <person name="Freedman E."/>
            <person name="Gellesch M."/>
            <person name="Goldberg J."/>
            <person name="Griggs A."/>
            <person name="Gujja S."/>
            <person name="Heilman E."/>
            <person name="Heiman D."/>
            <person name="Hepburn T."/>
            <person name="Howarth C."/>
            <person name="Jen D."/>
            <person name="Larson L."/>
            <person name="Lewis B."/>
            <person name="Mehta T."/>
            <person name="Park D."/>
            <person name="Pearson M."/>
            <person name="Roberts A."/>
            <person name="Saif S."/>
            <person name="Shea T."/>
            <person name="Shenoy N."/>
            <person name="Sisk P."/>
            <person name="Stolte C."/>
            <person name="Sykes S."/>
            <person name="Thomson T."/>
            <person name="Walk T."/>
            <person name="White J."/>
            <person name="Yandava C."/>
            <person name="Izard J."/>
            <person name="Baranova O.V."/>
            <person name="Blanton J.M."/>
            <person name="Tanner A.C."/>
            <person name="Dewhirst F.E."/>
            <person name="Haas B."/>
            <person name="Nusbaum C."/>
            <person name="Birren B."/>
        </authorList>
    </citation>
    <scope>NUCLEOTIDE SEQUENCE [LARGE SCALE GENOMIC DNA]</scope>
    <source>
        <strain evidence="2">1-1 BBBD Race 1</strain>
    </source>
</reference>